<evidence type="ECO:0000256" key="4">
    <source>
        <dbReference type="ARBA" id="ARBA00022989"/>
    </source>
</evidence>
<comment type="subcellular location">
    <subcellularLocation>
        <location evidence="7">Cell inner membrane</location>
        <topology evidence="7">Single-pass type II membrane protein</topology>
    </subcellularLocation>
    <text evidence="7">Localizes to the division septum.</text>
</comment>
<keyword evidence="9" id="KW-1185">Reference proteome</keyword>
<organism evidence="8 9">
    <name type="scientific">Halopseudomonas formosensis</name>
    <dbReference type="NCBI Taxonomy" id="1002526"/>
    <lineage>
        <taxon>Bacteria</taxon>
        <taxon>Pseudomonadati</taxon>
        <taxon>Pseudomonadota</taxon>
        <taxon>Gammaproteobacteria</taxon>
        <taxon>Pseudomonadales</taxon>
        <taxon>Pseudomonadaceae</taxon>
        <taxon>Halopseudomonas</taxon>
    </lineage>
</organism>
<dbReference type="EMBL" id="JAVRDO010000004">
    <property type="protein sequence ID" value="MDX9687028.1"/>
    <property type="molecule type" value="Genomic_DNA"/>
</dbReference>
<evidence type="ECO:0000256" key="5">
    <source>
        <dbReference type="ARBA" id="ARBA00023136"/>
    </source>
</evidence>
<keyword evidence="7" id="KW-0997">Cell inner membrane</keyword>
<keyword evidence="5 7" id="KW-0472">Membrane</keyword>
<evidence type="ECO:0000313" key="9">
    <source>
        <dbReference type="Proteomes" id="UP001281217"/>
    </source>
</evidence>
<dbReference type="GO" id="GO:0051301">
    <property type="term" value="P:cell division"/>
    <property type="evidence" value="ECO:0007669"/>
    <property type="project" value="UniProtKB-KW"/>
</dbReference>
<dbReference type="InterPro" id="IPR023081">
    <property type="entry name" value="Cell_div_FtsB"/>
</dbReference>
<proteinExistence type="inferred from homology"/>
<dbReference type="Pfam" id="PF04977">
    <property type="entry name" value="DivIC"/>
    <property type="match status" value="1"/>
</dbReference>
<feature type="topological domain" description="Cytoplasmic" evidence="7">
    <location>
        <begin position="1"/>
        <end position="5"/>
    </location>
</feature>
<sequence>MRLKWLWVISLALLAALQYRLWVGEGSLAHVAQLKQEIAEQQRENEKLLERNRVLTAEVIELKQGLETIEERARHELGMVKEGETLFQLSGDD</sequence>
<evidence type="ECO:0000256" key="6">
    <source>
        <dbReference type="ARBA" id="ARBA00023306"/>
    </source>
</evidence>
<comment type="function">
    <text evidence="7">Essential cell division protein. May link together the upstream cell division proteins, which are predominantly cytoplasmic, with the downstream cell division proteins, which are predominantly periplasmic.</text>
</comment>
<dbReference type="PANTHER" id="PTHR37485:SF1">
    <property type="entry name" value="CELL DIVISION PROTEIN FTSB"/>
    <property type="match status" value="1"/>
</dbReference>
<dbReference type="PANTHER" id="PTHR37485">
    <property type="entry name" value="CELL DIVISION PROTEIN FTSB"/>
    <property type="match status" value="1"/>
</dbReference>
<keyword evidence="3 7" id="KW-0812">Transmembrane</keyword>
<evidence type="ECO:0000313" key="8">
    <source>
        <dbReference type="EMBL" id="MDX9687028.1"/>
    </source>
</evidence>
<evidence type="ECO:0000256" key="7">
    <source>
        <dbReference type="HAMAP-Rule" id="MF_00599"/>
    </source>
</evidence>
<comment type="subunit">
    <text evidence="7">Part of a complex composed of FtsB, FtsL and FtsQ.</text>
</comment>
<reference evidence="9" key="1">
    <citation type="submission" date="2023-07" db="EMBL/GenBank/DDBJ databases">
        <authorList>
            <person name="de Witt J."/>
        </authorList>
    </citation>
    <scope>NUCLEOTIDE SEQUENCE [LARGE SCALE GENOMIC DNA]</scope>
    <source>
        <strain evidence="9">FZJ</strain>
    </source>
</reference>
<keyword evidence="1 7" id="KW-1003">Cell membrane</keyword>
<keyword evidence="7" id="KW-0175">Coiled coil</keyword>
<feature type="topological domain" description="Periplasmic" evidence="7">
    <location>
        <begin position="24"/>
        <end position="93"/>
    </location>
</feature>
<dbReference type="RefSeq" id="WP_090536310.1">
    <property type="nucleotide sequence ID" value="NZ_FOYD01000001.1"/>
</dbReference>
<evidence type="ECO:0000256" key="3">
    <source>
        <dbReference type="ARBA" id="ARBA00022692"/>
    </source>
</evidence>
<name>A0ABU5BW79_9GAMM</name>
<feature type="coiled-coil region" evidence="7">
    <location>
        <begin position="31"/>
        <end position="72"/>
    </location>
</feature>
<keyword evidence="6 7" id="KW-0131">Cell cycle</keyword>
<dbReference type="HAMAP" id="MF_00599">
    <property type="entry name" value="FtsB"/>
    <property type="match status" value="1"/>
</dbReference>
<keyword evidence="4 7" id="KW-1133">Transmembrane helix</keyword>
<accession>A0ABU5BW79</accession>
<dbReference type="NCBIfam" id="NF002058">
    <property type="entry name" value="PRK00888.1"/>
    <property type="match status" value="1"/>
</dbReference>
<keyword evidence="2 7" id="KW-0132">Cell division</keyword>
<dbReference type="Proteomes" id="UP001281217">
    <property type="component" value="Unassembled WGS sequence"/>
</dbReference>
<protein>
    <recommendedName>
        <fullName evidence="7">Cell division protein FtsB</fullName>
    </recommendedName>
</protein>
<evidence type="ECO:0000256" key="1">
    <source>
        <dbReference type="ARBA" id="ARBA00022475"/>
    </source>
</evidence>
<gene>
    <name evidence="7 8" type="primary">ftsB</name>
    <name evidence="8" type="ORF">RED13_001449</name>
</gene>
<comment type="caution">
    <text evidence="8">The sequence shown here is derived from an EMBL/GenBank/DDBJ whole genome shotgun (WGS) entry which is preliminary data.</text>
</comment>
<dbReference type="InterPro" id="IPR007060">
    <property type="entry name" value="FtsL/DivIC"/>
</dbReference>
<comment type="similarity">
    <text evidence="7">Belongs to the FtsB family.</text>
</comment>
<evidence type="ECO:0000256" key="2">
    <source>
        <dbReference type="ARBA" id="ARBA00022618"/>
    </source>
</evidence>